<dbReference type="Proteomes" id="UP000031971">
    <property type="component" value="Unassembled WGS sequence"/>
</dbReference>
<feature type="signal peptide" evidence="1">
    <location>
        <begin position="1"/>
        <end position="22"/>
    </location>
</feature>
<dbReference type="EMBL" id="JXSL01000027">
    <property type="protein sequence ID" value="KIL98725.1"/>
    <property type="molecule type" value="Genomic_DNA"/>
</dbReference>
<dbReference type="Gene3D" id="2.30.30.140">
    <property type="match status" value="1"/>
</dbReference>
<evidence type="ECO:0000256" key="1">
    <source>
        <dbReference type="SAM" id="SignalP"/>
    </source>
</evidence>
<dbReference type="InterPro" id="IPR016197">
    <property type="entry name" value="Chromo-like_dom_sf"/>
</dbReference>
<dbReference type="OrthoDB" id="326336at2"/>
<accession>A0A0C2YVJ4</accession>
<name>A0A0C2YVJ4_PARME</name>
<organism evidence="2 3">
    <name type="scientific">Paramagnetospirillum magnetotacticum MS-1</name>
    <dbReference type="NCBI Taxonomy" id="272627"/>
    <lineage>
        <taxon>Bacteria</taxon>
        <taxon>Pseudomonadati</taxon>
        <taxon>Pseudomonadota</taxon>
        <taxon>Alphaproteobacteria</taxon>
        <taxon>Rhodospirillales</taxon>
        <taxon>Magnetospirillaceae</taxon>
        <taxon>Paramagnetospirillum</taxon>
    </lineage>
</organism>
<sequence length="101" mass="10451">MQEFRILSIAAGLALIASAALAQSSVDLDKSWGGTKAAAKSAVGGSSVCVPGATVEALSEGGWYPAVVLDPLRDGRCFVHYEGYGADDDEALPPNAIRSRR</sequence>
<feature type="chain" id="PRO_5002159675" evidence="1">
    <location>
        <begin position="23"/>
        <end position="101"/>
    </location>
</feature>
<dbReference type="SUPFAM" id="SSF54160">
    <property type="entry name" value="Chromo domain-like"/>
    <property type="match status" value="1"/>
</dbReference>
<protein>
    <submittedName>
        <fullName evidence="2">Uncharacterized protein</fullName>
    </submittedName>
</protein>
<gene>
    <name evidence="2" type="ORF">CCC_02175</name>
</gene>
<reference evidence="2 3" key="1">
    <citation type="submission" date="2015-01" db="EMBL/GenBank/DDBJ databases">
        <title>Genome Sequence of Magnetospirillum magnetotacticum Strain MS-1.</title>
        <authorList>
            <person name="Marinov G.K."/>
            <person name="Smalley M.D."/>
            <person name="DeSalvo G."/>
        </authorList>
    </citation>
    <scope>NUCLEOTIDE SEQUENCE [LARGE SCALE GENOMIC DNA]</scope>
    <source>
        <strain evidence="2 3">MS-1</strain>
    </source>
</reference>
<evidence type="ECO:0000313" key="3">
    <source>
        <dbReference type="Proteomes" id="UP000031971"/>
    </source>
</evidence>
<keyword evidence="1" id="KW-0732">Signal</keyword>
<proteinExistence type="predicted"/>
<keyword evidence="3" id="KW-1185">Reference proteome</keyword>
<dbReference type="STRING" id="272627.CCC_02175"/>
<dbReference type="AlphaFoldDB" id="A0A0C2YVJ4"/>
<dbReference type="RefSeq" id="WP_041041092.1">
    <property type="nucleotide sequence ID" value="NZ_JXSL01000027.1"/>
</dbReference>
<comment type="caution">
    <text evidence="2">The sequence shown here is derived from an EMBL/GenBank/DDBJ whole genome shotgun (WGS) entry which is preliminary data.</text>
</comment>
<evidence type="ECO:0000313" key="2">
    <source>
        <dbReference type="EMBL" id="KIL98725.1"/>
    </source>
</evidence>